<dbReference type="GO" id="GO:0004674">
    <property type="term" value="F:protein serine/threonine kinase activity"/>
    <property type="evidence" value="ECO:0007669"/>
    <property type="project" value="UniProtKB-KW"/>
</dbReference>
<feature type="non-terminal residue" evidence="7">
    <location>
        <position position="179"/>
    </location>
</feature>
<evidence type="ECO:0000256" key="5">
    <source>
        <dbReference type="ARBA" id="ARBA00022840"/>
    </source>
</evidence>
<dbReference type="GO" id="GO:0005634">
    <property type="term" value="C:nucleus"/>
    <property type="evidence" value="ECO:0007669"/>
    <property type="project" value="TreeGrafter"/>
</dbReference>
<sequence length="179" mass="19856">RLSANGSGKRRFSAPTAKRIVKQVLLALDCLHRECGCIHTGNSPPDLTQESVKNVLLRSPVERYKPMRVPSLSPDPIITIRSQPLPNIGLKSSLENFNIKLIDFGQAETVDTAVVPGQTLQPKLVRAPAVVMGLSWSPAMNIRDFLTNELLFFRNLPKAPFSPTLHLQHMEELLGPFPM</sequence>
<dbReference type="PROSITE" id="PS50011">
    <property type="entry name" value="PROTEIN_KINASE_DOM"/>
    <property type="match status" value="1"/>
</dbReference>
<dbReference type="PANTHER" id="PTHR45646">
    <property type="entry name" value="SERINE/THREONINE-PROTEIN KINASE DOA-RELATED"/>
    <property type="match status" value="1"/>
</dbReference>
<accession>A0AAD6WXZ4</accession>
<feature type="non-terminal residue" evidence="7">
    <location>
        <position position="1"/>
    </location>
</feature>
<evidence type="ECO:0000256" key="1">
    <source>
        <dbReference type="ARBA" id="ARBA00022527"/>
    </source>
</evidence>
<evidence type="ECO:0000313" key="7">
    <source>
        <dbReference type="EMBL" id="KAJ7027516.1"/>
    </source>
</evidence>
<dbReference type="InterPro" id="IPR000719">
    <property type="entry name" value="Prot_kinase_dom"/>
</dbReference>
<organism evidence="7 8">
    <name type="scientific">Mycena alexandri</name>
    <dbReference type="NCBI Taxonomy" id="1745969"/>
    <lineage>
        <taxon>Eukaryota</taxon>
        <taxon>Fungi</taxon>
        <taxon>Dikarya</taxon>
        <taxon>Basidiomycota</taxon>
        <taxon>Agaricomycotina</taxon>
        <taxon>Agaricomycetes</taxon>
        <taxon>Agaricomycetidae</taxon>
        <taxon>Agaricales</taxon>
        <taxon>Marasmiineae</taxon>
        <taxon>Mycenaceae</taxon>
        <taxon>Mycena</taxon>
    </lineage>
</organism>
<evidence type="ECO:0000313" key="8">
    <source>
        <dbReference type="Proteomes" id="UP001218188"/>
    </source>
</evidence>
<keyword evidence="1" id="KW-0723">Serine/threonine-protein kinase</keyword>
<keyword evidence="8" id="KW-1185">Reference proteome</keyword>
<gene>
    <name evidence="7" type="ORF">C8F04DRAFT_913814</name>
</gene>
<reference evidence="7" key="1">
    <citation type="submission" date="2023-03" db="EMBL/GenBank/DDBJ databases">
        <title>Massive genome expansion in bonnet fungi (Mycena s.s.) driven by repeated elements and novel gene families across ecological guilds.</title>
        <authorList>
            <consortium name="Lawrence Berkeley National Laboratory"/>
            <person name="Harder C.B."/>
            <person name="Miyauchi S."/>
            <person name="Viragh M."/>
            <person name="Kuo A."/>
            <person name="Thoen E."/>
            <person name="Andreopoulos B."/>
            <person name="Lu D."/>
            <person name="Skrede I."/>
            <person name="Drula E."/>
            <person name="Henrissat B."/>
            <person name="Morin E."/>
            <person name="Kohler A."/>
            <person name="Barry K."/>
            <person name="LaButti K."/>
            <person name="Morin E."/>
            <person name="Salamov A."/>
            <person name="Lipzen A."/>
            <person name="Mereny Z."/>
            <person name="Hegedus B."/>
            <person name="Baldrian P."/>
            <person name="Stursova M."/>
            <person name="Weitz H."/>
            <person name="Taylor A."/>
            <person name="Grigoriev I.V."/>
            <person name="Nagy L.G."/>
            <person name="Martin F."/>
            <person name="Kauserud H."/>
        </authorList>
    </citation>
    <scope>NUCLEOTIDE SEQUENCE</scope>
    <source>
        <strain evidence="7">CBHHK200</strain>
    </source>
</reference>
<dbReference type="GO" id="GO:0005524">
    <property type="term" value="F:ATP binding"/>
    <property type="evidence" value="ECO:0007669"/>
    <property type="project" value="UniProtKB-KW"/>
</dbReference>
<evidence type="ECO:0000259" key="6">
    <source>
        <dbReference type="PROSITE" id="PS50011"/>
    </source>
</evidence>
<keyword evidence="5" id="KW-0067">ATP-binding</keyword>
<dbReference type="AlphaFoldDB" id="A0AAD6WXZ4"/>
<evidence type="ECO:0000256" key="3">
    <source>
        <dbReference type="ARBA" id="ARBA00022741"/>
    </source>
</evidence>
<dbReference type="EMBL" id="JARJCM010000123">
    <property type="protein sequence ID" value="KAJ7027516.1"/>
    <property type="molecule type" value="Genomic_DNA"/>
</dbReference>
<keyword evidence="2" id="KW-0808">Transferase</keyword>
<dbReference type="InterPro" id="IPR011009">
    <property type="entry name" value="Kinase-like_dom_sf"/>
</dbReference>
<proteinExistence type="predicted"/>
<dbReference type="GO" id="GO:0043484">
    <property type="term" value="P:regulation of RNA splicing"/>
    <property type="evidence" value="ECO:0007669"/>
    <property type="project" value="TreeGrafter"/>
</dbReference>
<dbReference type="PANTHER" id="PTHR45646:SF11">
    <property type="entry name" value="SERINE_THREONINE-PROTEIN KINASE DOA"/>
    <property type="match status" value="1"/>
</dbReference>
<comment type="caution">
    <text evidence="7">The sequence shown here is derived from an EMBL/GenBank/DDBJ whole genome shotgun (WGS) entry which is preliminary data.</text>
</comment>
<feature type="domain" description="Protein kinase" evidence="6">
    <location>
        <begin position="1"/>
        <end position="179"/>
    </location>
</feature>
<dbReference type="Gene3D" id="1.10.510.10">
    <property type="entry name" value="Transferase(Phosphotransferase) domain 1"/>
    <property type="match status" value="1"/>
</dbReference>
<protein>
    <recommendedName>
        <fullName evidence="6">Protein kinase domain-containing protein</fullName>
    </recommendedName>
</protein>
<keyword evidence="3" id="KW-0547">Nucleotide-binding</keyword>
<keyword evidence="4" id="KW-0418">Kinase</keyword>
<dbReference type="Proteomes" id="UP001218188">
    <property type="component" value="Unassembled WGS sequence"/>
</dbReference>
<evidence type="ECO:0000256" key="2">
    <source>
        <dbReference type="ARBA" id="ARBA00022679"/>
    </source>
</evidence>
<dbReference type="SUPFAM" id="SSF56112">
    <property type="entry name" value="Protein kinase-like (PK-like)"/>
    <property type="match status" value="1"/>
</dbReference>
<evidence type="ECO:0000256" key="4">
    <source>
        <dbReference type="ARBA" id="ARBA00022777"/>
    </source>
</evidence>
<name>A0AAD6WXZ4_9AGAR</name>
<dbReference type="InterPro" id="IPR051175">
    <property type="entry name" value="CLK_kinases"/>
</dbReference>